<dbReference type="EMBL" id="SEKV01000139">
    <property type="protein sequence ID" value="TFY63165.1"/>
    <property type="molecule type" value="Genomic_DNA"/>
</dbReference>
<reference evidence="3 4" key="1">
    <citation type="submission" date="2019-01" db="EMBL/GenBank/DDBJ databases">
        <title>Genome sequencing of the rare red list fungi Fomitopsis rosea.</title>
        <authorList>
            <person name="Buettner E."/>
            <person name="Kellner H."/>
        </authorList>
    </citation>
    <scope>NUCLEOTIDE SEQUENCE [LARGE SCALE GENOMIC DNA]</scope>
    <source>
        <strain evidence="3 4">DSM 105464</strain>
    </source>
</reference>
<feature type="compositionally biased region" description="Polar residues" evidence="1">
    <location>
        <begin position="364"/>
        <end position="377"/>
    </location>
</feature>
<feature type="compositionally biased region" description="Basic and acidic residues" evidence="1">
    <location>
        <begin position="457"/>
        <end position="470"/>
    </location>
</feature>
<feature type="compositionally biased region" description="Low complexity" evidence="1">
    <location>
        <begin position="408"/>
        <end position="442"/>
    </location>
</feature>
<comment type="caution">
    <text evidence="3">The sequence shown here is derived from an EMBL/GenBank/DDBJ whole genome shotgun (WGS) entry which is preliminary data.</text>
</comment>
<accession>A0A4Y9YL68</accession>
<name>A0A4Y9YL68_9APHY</name>
<evidence type="ECO:0000313" key="3">
    <source>
        <dbReference type="EMBL" id="TFY63165.1"/>
    </source>
</evidence>
<keyword evidence="2" id="KW-0472">Membrane</keyword>
<evidence type="ECO:0000313" key="4">
    <source>
        <dbReference type="Proteomes" id="UP000298390"/>
    </source>
</evidence>
<dbReference type="Gene3D" id="2.60.120.260">
    <property type="entry name" value="Galactose-binding domain-like"/>
    <property type="match status" value="2"/>
</dbReference>
<dbReference type="STRING" id="34475.A0A4Y9YL68"/>
<keyword evidence="2" id="KW-0812">Transmembrane</keyword>
<evidence type="ECO:0000256" key="1">
    <source>
        <dbReference type="SAM" id="MobiDB-lite"/>
    </source>
</evidence>
<feature type="transmembrane region" description="Helical" evidence="2">
    <location>
        <begin position="319"/>
        <end position="342"/>
    </location>
</feature>
<protein>
    <submittedName>
        <fullName evidence="3">Uncharacterized protein</fullName>
    </submittedName>
</protein>
<dbReference type="Proteomes" id="UP000298390">
    <property type="component" value="Unassembled WGS sequence"/>
</dbReference>
<evidence type="ECO:0000256" key="2">
    <source>
        <dbReference type="SAM" id="Phobius"/>
    </source>
</evidence>
<sequence>MNRKYSRRCAAMGWNFIIDDSSSYIKYHPAEDSGLGNNTSLGWAPYWEGAGGFLHPVNSAYGTAASGQSLHVTALDGASLSFGFHGTGVCLYGTSSGTFDVTIDDVSASSQVQSADDVLYCQDDLQPTVHYVNLTAHSEPNSNQQLRFDYASVAYDFTTGTTTPSTLVYNDTDVSAFHYMGKWNTTTISGAPSTTSAAPLHKTSSDGASASLNFTGEAVAVYGFRTWGSYLYNITLDDEQHQYNGSTLWELPNSLLFFRAGLSADTSHNIEVTYVGDESYYYFYLNSITAFSANATDDTPKLSPSFMTSGIQHHADIRAIIGGVVGGVGGLLLIIGLVSCLWRRRPSPYDSEDISPFTNVDAPSESQSHITGTSSSILPVANGTHRPQGFMGKRASLANTPVISQNAQAQPVAASSSAGGVGQAAVPSSTPRSGPRTPTSSRFASTPPVAQPVTVDRIIELIAERIDRRTSPTPDADGDAPPRYPDSTV</sequence>
<keyword evidence="2" id="KW-1133">Transmembrane helix</keyword>
<dbReference type="AlphaFoldDB" id="A0A4Y9YL68"/>
<feature type="region of interest" description="Disordered" evidence="1">
    <location>
        <begin position="352"/>
        <end position="392"/>
    </location>
</feature>
<gene>
    <name evidence="3" type="ORF">EVJ58_g3411</name>
</gene>
<proteinExistence type="predicted"/>
<organism evidence="3 4">
    <name type="scientific">Rhodofomes roseus</name>
    <dbReference type="NCBI Taxonomy" id="34475"/>
    <lineage>
        <taxon>Eukaryota</taxon>
        <taxon>Fungi</taxon>
        <taxon>Dikarya</taxon>
        <taxon>Basidiomycota</taxon>
        <taxon>Agaricomycotina</taxon>
        <taxon>Agaricomycetes</taxon>
        <taxon>Polyporales</taxon>
        <taxon>Rhodofomes</taxon>
    </lineage>
</organism>
<feature type="region of interest" description="Disordered" evidence="1">
    <location>
        <begin position="408"/>
        <end position="489"/>
    </location>
</feature>